<comment type="caution">
    <text evidence="2">The sequence shown here is derived from an EMBL/GenBank/DDBJ whole genome shotgun (WGS) entry which is preliminary data.</text>
</comment>
<keyword evidence="3" id="KW-1185">Reference proteome</keyword>
<name>A0ABV2QQF4_9MICO</name>
<dbReference type="RefSeq" id="WP_354025426.1">
    <property type="nucleotide sequence ID" value="NZ_JBEPSJ010000003.1"/>
</dbReference>
<dbReference type="EMBL" id="JBEPSJ010000003">
    <property type="protein sequence ID" value="MET4583265.1"/>
    <property type="molecule type" value="Genomic_DNA"/>
</dbReference>
<sequence length="214" mass="23391">MTTDTPASELPDYDSDTWIEVPLEFPAGEFASAEEWADTLTGDALRTTRDDDPIRAGFRSAAVAVAEHTRGLASRRFWYFPLMAYTSSLVQLYELPRIDGLDDVLVEFLGAHEHRSTDPVVTELTSALGERVIRVAFLVDEAPTANDSAVFAVIRVARVTEEAVNVFEMKDQDLLTASQLIRDLEVLAVSVGNGPYTPADEDSPAVLERSGDAA</sequence>
<protein>
    <submittedName>
        <fullName evidence="2">Uncharacterized protein</fullName>
    </submittedName>
</protein>
<evidence type="ECO:0000313" key="2">
    <source>
        <dbReference type="EMBL" id="MET4583265.1"/>
    </source>
</evidence>
<dbReference type="Proteomes" id="UP001549257">
    <property type="component" value="Unassembled WGS sequence"/>
</dbReference>
<evidence type="ECO:0000256" key="1">
    <source>
        <dbReference type="SAM" id="MobiDB-lite"/>
    </source>
</evidence>
<reference evidence="2 3" key="1">
    <citation type="submission" date="2024-06" db="EMBL/GenBank/DDBJ databases">
        <title>Sorghum-associated microbial communities from plants grown in Nebraska, USA.</title>
        <authorList>
            <person name="Schachtman D."/>
        </authorList>
    </citation>
    <scope>NUCLEOTIDE SEQUENCE [LARGE SCALE GENOMIC DNA]</scope>
    <source>
        <strain evidence="2 3">2857</strain>
    </source>
</reference>
<evidence type="ECO:0000313" key="3">
    <source>
        <dbReference type="Proteomes" id="UP001549257"/>
    </source>
</evidence>
<organism evidence="2 3">
    <name type="scientific">Conyzicola nivalis</name>
    <dbReference type="NCBI Taxonomy" id="1477021"/>
    <lineage>
        <taxon>Bacteria</taxon>
        <taxon>Bacillati</taxon>
        <taxon>Actinomycetota</taxon>
        <taxon>Actinomycetes</taxon>
        <taxon>Micrococcales</taxon>
        <taxon>Microbacteriaceae</taxon>
        <taxon>Conyzicola</taxon>
    </lineage>
</organism>
<proteinExistence type="predicted"/>
<feature type="region of interest" description="Disordered" evidence="1">
    <location>
        <begin position="193"/>
        <end position="214"/>
    </location>
</feature>
<accession>A0ABV2QQF4</accession>
<gene>
    <name evidence="2" type="ORF">ABIE21_002784</name>
</gene>